<protein>
    <submittedName>
        <fullName evidence="1">Uncharacterized protein</fullName>
    </submittedName>
</protein>
<dbReference type="Proteomes" id="UP000191686">
    <property type="component" value="Unassembled WGS sequence"/>
</dbReference>
<comment type="caution">
    <text evidence="1">The sequence shown here is derived from an EMBL/GenBank/DDBJ whole genome shotgun (WGS) entry which is preliminary data.</text>
</comment>
<evidence type="ECO:0000313" key="1">
    <source>
        <dbReference type="EMBL" id="MCW3714022.1"/>
    </source>
</evidence>
<reference evidence="1 2" key="2">
    <citation type="journal article" date="2017" name="Front. Microbiol.">
        <title>Genomics Reveals a Unique Clone of Burkholderia cenocepacia Harboring an Actively Excising Novel Genomic Island.</title>
        <authorList>
            <person name="Patil P.P."/>
            <person name="Mali S."/>
            <person name="Midha S."/>
            <person name="Gautam V."/>
            <person name="Dash L."/>
            <person name="Kumar S."/>
            <person name="Shastri J."/>
            <person name="Singhal L."/>
            <person name="Patil P.B."/>
        </authorList>
    </citation>
    <scope>NUCLEOTIDE SEQUENCE [LARGE SCALE GENOMIC DNA]</scope>
    <source>
        <strain evidence="1 2">BC-19</strain>
    </source>
</reference>
<organism evidence="1 2">
    <name type="scientific">Burkholderia cenocepacia</name>
    <dbReference type="NCBI Taxonomy" id="95486"/>
    <lineage>
        <taxon>Bacteria</taxon>
        <taxon>Pseudomonadati</taxon>
        <taxon>Pseudomonadota</taxon>
        <taxon>Betaproteobacteria</taxon>
        <taxon>Burkholderiales</taxon>
        <taxon>Burkholderiaceae</taxon>
        <taxon>Burkholderia</taxon>
        <taxon>Burkholderia cepacia complex</taxon>
    </lineage>
</organism>
<accession>A0ABD4UHN6</accession>
<dbReference type="AlphaFoldDB" id="A0ABD4UHN6"/>
<dbReference type="RefSeq" id="WP_179148697.1">
    <property type="nucleotide sequence ID" value="NZ_JAIMII010000035.1"/>
</dbReference>
<gene>
    <name evidence="1" type="ORF">UE95_022270</name>
</gene>
<dbReference type="EMBL" id="JYMX02000018">
    <property type="protein sequence ID" value="MCW3714022.1"/>
    <property type="molecule type" value="Genomic_DNA"/>
</dbReference>
<proteinExistence type="predicted"/>
<evidence type="ECO:0000313" key="2">
    <source>
        <dbReference type="Proteomes" id="UP000191686"/>
    </source>
</evidence>
<reference evidence="1 2" key="1">
    <citation type="journal article" date="2017" name="Front. Microbiol.">
        <title>Genomics reveals a unique clone of Burkholderia cenocepacia harbouring an actively excising novel genomic island.</title>
        <authorList>
            <person name="Patil P."/>
            <person name="Mali S."/>
            <person name="Midha S."/>
            <person name="Gautam V."/>
            <person name="Dash L."/>
            <person name="Kumar S."/>
            <person name="Shastri J."/>
            <person name="Singhal L."/>
            <person name="Patil P.B."/>
        </authorList>
    </citation>
    <scope>NUCLEOTIDE SEQUENCE [LARGE SCALE GENOMIC DNA]</scope>
    <source>
        <strain evidence="1 2">BC-19</strain>
    </source>
</reference>
<sequence length="92" mass="9959">MALTRWRELDAAAVLQSISEYAKQDAAFQPRKNIATTRWHASVGGIDFELLCTGAQLLVTHSNHGGGAVDLVMHLMRVGFKDAAAILQARGL</sequence>
<name>A0ABD4UHN6_9BURK</name>